<dbReference type="KEGG" id="mtm:MYCTH_2066269"/>
<dbReference type="EMBL" id="CP003006">
    <property type="protein sequence ID" value="AEO59788.1"/>
    <property type="molecule type" value="Genomic_DNA"/>
</dbReference>
<dbReference type="Proteomes" id="UP000007322">
    <property type="component" value="Chromosome 5"/>
</dbReference>
<proteinExistence type="predicted"/>
<reference evidence="1 2" key="1">
    <citation type="journal article" date="2011" name="Nat. Biotechnol.">
        <title>Comparative genomic analysis of the thermophilic biomass-degrading fungi Myceliophthora thermophila and Thielavia terrestris.</title>
        <authorList>
            <person name="Berka R.M."/>
            <person name="Grigoriev I.V."/>
            <person name="Otillar R."/>
            <person name="Salamov A."/>
            <person name="Grimwood J."/>
            <person name="Reid I."/>
            <person name="Ishmael N."/>
            <person name="John T."/>
            <person name="Darmond C."/>
            <person name="Moisan M.-C."/>
            <person name="Henrissat B."/>
            <person name="Coutinho P.M."/>
            <person name="Lombard V."/>
            <person name="Natvig D.O."/>
            <person name="Lindquist E."/>
            <person name="Schmutz J."/>
            <person name="Lucas S."/>
            <person name="Harris P."/>
            <person name="Powlowski J."/>
            <person name="Bellemare A."/>
            <person name="Taylor D."/>
            <person name="Butler G."/>
            <person name="de Vries R.P."/>
            <person name="Allijn I.E."/>
            <person name="van den Brink J."/>
            <person name="Ushinsky S."/>
            <person name="Storms R."/>
            <person name="Powell A.J."/>
            <person name="Paulsen I.T."/>
            <person name="Elbourne L.D.H."/>
            <person name="Baker S.E."/>
            <person name="Magnuson J."/>
            <person name="LaBoissiere S."/>
            <person name="Clutterbuck A.J."/>
            <person name="Martinez D."/>
            <person name="Wogulis M."/>
            <person name="de Leon A.L."/>
            <person name="Rey M.W."/>
            <person name="Tsang A."/>
        </authorList>
    </citation>
    <scope>NUCLEOTIDE SEQUENCE [LARGE SCALE GENOMIC DNA]</scope>
    <source>
        <strain evidence="2">ATCC 42464 / BCRC 31852 / DSM 1799</strain>
    </source>
</reference>
<dbReference type="GeneID" id="11507061"/>
<sequence length="159" mass="18633">MAARLGFQSVSDLEEWEEEIVLDHFANFIFDYLAHGYTVQPDKRELVEYIDLGKAVAERITMLEQRRFEQVLDPDKSDWTARDHYKQFVVGVVSDDLWLSMYDIDGAVICKRGWTARATTIKMVKYLEFLIQEWRKGAGDTQYGEKTMRGRTPRSGRRN</sequence>
<dbReference type="OrthoDB" id="4558476at2759"/>
<keyword evidence="2" id="KW-1185">Reference proteome</keyword>
<dbReference type="eggNOG" id="ENOG502RKK4">
    <property type="taxonomic scope" value="Eukaryota"/>
</dbReference>
<evidence type="ECO:0000313" key="1">
    <source>
        <dbReference type="EMBL" id="AEO59788.1"/>
    </source>
</evidence>
<dbReference type="HOGENOM" id="CLU_1662013_0_0_1"/>
<protein>
    <submittedName>
        <fullName evidence="1">Uncharacterized protein</fullName>
    </submittedName>
</protein>
<name>G2QJN1_THET4</name>
<dbReference type="AlphaFoldDB" id="G2QJN1"/>
<gene>
    <name evidence="1" type="ORF">MYCTH_2066269</name>
</gene>
<evidence type="ECO:0000313" key="2">
    <source>
        <dbReference type="Proteomes" id="UP000007322"/>
    </source>
</evidence>
<organism evidence="1 2">
    <name type="scientific">Thermothelomyces thermophilus (strain ATCC 42464 / BCRC 31852 / DSM 1799)</name>
    <name type="common">Sporotrichum thermophile</name>
    <dbReference type="NCBI Taxonomy" id="573729"/>
    <lineage>
        <taxon>Eukaryota</taxon>
        <taxon>Fungi</taxon>
        <taxon>Dikarya</taxon>
        <taxon>Ascomycota</taxon>
        <taxon>Pezizomycotina</taxon>
        <taxon>Sordariomycetes</taxon>
        <taxon>Sordariomycetidae</taxon>
        <taxon>Sordariales</taxon>
        <taxon>Chaetomiaceae</taxon>
        <taxon>Thermothelomyces</taxon>
    </lineage>
</organism>
<dbReference type="InParanoid" id="G2QJN1"/>
<dbReference type="RefSeq" id="XP_003665033.1">
    <property type="nucleotide sequence ID" value="XM_003664985.1"/>
</dbReference>
<dbReference type="VEuPathDB" id="FungiDB:MYCTH_2066269"/>
<dbReference type="OMA" id="FANFICD"/>
<accession>G2QJN1</accession>